<dbReference type="PROSITE" id="PS00061">
    <property type="entry name" value="ADH_SHORT"/>
    <property type="match status" value="1"/>
</dbReference>
<feature type="domain" description="SCP2" evidence="3">
    <location>
        <begin position="230"/>
        <end position="319"/>
    </location>
</feature>
<sequence length="340" mass="38283">MKDEDWDLIYKVHLKGTYACTKAAWPYMREQKYGRIINTSSASGVYGVFGQTNYSSAKLATHGLTLALSREGLKRNIFVNSICPVAASRLTETVMSKEVLSSLKPDYIVPLVAWLSHEDCKETGSIFELGAGYISKLRWQRNQGYFFDTPFTPEDVKEKWDEVSGFGTNVYHPQTSSEIFEIFFNKEEFMKQQKEGKAKSTSPSQNTQPTNVTLKAEKIFNLMRAFLDRGEGKDLIPKIQGVFNFEIILQKGGPVIKSWVIDLKNGQGSIKEGKEQGDATFNMIDDDFERVCQGKLQANEAFLKGLMKIKGNMKKATLFTPSLFPAPTPENLAKYSQAKL</sequence>
<proteinExistence type="inferred from homology"/>
<reference evidence="4" key="1">
    <citation type="submission" date="2021-01" db="EMBL/GenBank/DDBJ databases">
        <authorList>
            <consortium name="Genoscope - CEA"/>
            <person name="William W."/>
        </authorList>
    </citation>
    <scope>NUCLEOTIDE SEQUENCE</scope>
</reference>
<dbReference type="EMBL" id="CAJJDM010000091">
    <property type="protein sequence ID" value="CAD8091389.1"/>
    <property type="molecule type" value="Genomic_DNA"/>
</dbReference>
<dbReference type="Proteomes" id="UP000688137">
    <property type="component" value="Unassembled WGS sequence"/>
</dbReference>
<dbReference type="Pfam" id="PF00106">
    <property type="entry name" value="adh_short"/>
    <property type="match status" value="1"/>
</dbReference>
<organism evidence="4 5">
    <name type="scientific">Paramecium primaurelia</name>
    <dbReference type="NCBI Taxonomy" id="5886"/>
    <lineage>
        <taxon>Eukaryota</taxon>
        <taxon>Sar</taxon>
        <taxon>Alveolata</taxon>
        <taxon>Ciliophora</taxon>
        <taxon>Intramacronucleata</taxon>
        <taxon>Oligohymenophorea</taxon>
        <taxon>Peniculida</taxon>
        <taxon>Parameciidae</taxon>
        <taxon>Paramecium</taxon>
    </lineage>
</organism>
<evidence type="ECO:0000259" key="3">
    <source>
        <dbReference type="Pfam" id="PF02036"/>
    </source>
</evidence>
<dbReference type="AlphaFoldDB" id="A0A8S1NJ79"/>
<dbReference type="Pfam" id="PF02036">
    <property type="entry name" value="SCP2"/>
    <property type="match status" value="1"/>
</dbReference>
<dbReference type="InterPro" id="IPR003033">
    <property type="entry name" value="SCP2_sterol-bd_dom"/>
</dbReference>
<evidence type="ECO:0000313" key="5">
    <source>
        <dbReference type="Proteomes" id="UP000688137"/>
    </source>
</evidence>
<evidence type="ECO:0000256" key="1">
    <source>
        <dbReference type="ARBA" id="ARBA00006484"/>
    </source>
</evidence>
<dbReference type="InterPro" id="IPR020904">
    <property type="entry name" value="Sc_DH/Rdtase_CS"/>
</dbReference>
<name>A0A8S1NJ79_PARPR</name>
<gene>
    <name evidence="4" type="ORF">PPRIM_AZ9-3.1.T0880043</name>
</gene>
<protein>
    <recommendedName>
        <fullName evidence="3">SCP2 domain-containing protein</fullName>
    </recommendedName>
</protein>
<dbReference type="PANTHER" id="PTHR45024">
    <property type="entry name" value="DEHYDROGENASES, SHORT CHAIN"/>
    <property type="match status" value="1"/>
</dbReference>
<comment type="similarity">
    <text evidence="1">Belongs to the short-chain dehydrogenases/reductases (SDR) family.</text>
</comment>
<dbReference type="GO" id="GO:0016491">
    <property type="term" value="F:oxidoreductase activity"/>
    <property type="evidence" value="ECO:0007669"/>
    <property type="project" value="UniProtKB-KW"/>
</dbReference>
<evidence type="ECO:0000313" key="4">
    <source>
        <dbReference type="EMBL" id="CAD8091389.1"/>
    </source>
</evidence>
<dbReference type="InterPro" id="IPR002347">
    <property type="entry name" value="SDR_fam"/>
</dbReference>
<accession>A0A8S1NJ79</accession>
<keyword evidence="5" id="KW-1185">Reference proteome</keyword>
<evidence type="ECO:0000256" key="2">
    <source>
        <dbReference type="ARBA" id="ARBA00023002"/>
    </source>
</evidence>
<comment type="caution">
    <text evidence="4">The sequence shown here is derived from an EMBL/GenBank/DDBJ whole genome shotgun (WGS) entry which is preliminary data.</text>
</comment>
<dbReference type="PANTHER" id="PTHR45024:SF2">
    <property type="entry name" value="SCP2 DOMAIN-CONTAINING PROTEIN"/>
    <property type="match status" value="1"/>
</dbReference>
<keyword evidence="2" id="KW-0560">Oxidoreductase</keyword>
<dbReference type="InterPro" id="IPR051687">
    <property type="entry name" value="Peroxisomal_Beta-Oxidation"/>
</dbReference>